<accession>A0AAW8TSE9</accession>
<gene>
    <name evidence="1" type="ORF">P7H47_09225</name>
</gene>
<dbReference type="RefSeq" id="WP_311898173.1">
    <property type="nucleotide sequence ID" value="NZ_JARQBI010000024.1"/>
</dbReference>
<evidence type="ECO:0000313" key="1">
    <source>
        <dbReference type="EMBL" id="MDT2797416.1"/>
    </source>
</evidence>
<dbReference type="Proteomes" id="UP001255696">
    <property type="component" value="Unassembled WGS sequence"/>
</dbReference>
<organism evidence="1 2">
    <name type="scientific">Enterococcus cecorum</name>
    <dbReference type="NCBI Taxonomy" id="44008"/>
    <lineage>
        <taxon>Bacteria</taxon>
        <taxon>Bacillati</taxon>
        <taxon>Bacillota</taxon>
        <taxon>Bacilli</taxon>
        <taxon>Lactobacillales</taxon>
        <taxon>Enterococcaceae</taxon>
        <taxon>Enterococcus</taxon>
    </lineage>
</organism>
<comment type="caution">
    <text evidence="1">The sequence shown here is derived from an EMBL/GenBank/DDBJ whole genome shotgun (WGS) entry which is preliminary data.</text>
</comment>
<evidence type="ECO:0008006" key="3">
    <source>
        <dbReference type="Google" id="ProtNLM"/>
    </source>
</evidence>
<evidence type="ECO:0000313" key="2">
    <source>
        <dbReference type="Proteomes" id="UP001255696"/>
    </source>
</evidence>
<reference evidence="1" key="1">
    <citation type="submission" date="2023-03" db="EMBL/GenBank/DDBJ databases">
        <authorList>
            <person name="Shen W."/>
            <person name="Cai J."/>
        </authorList>
    </citation>
    <scope>NUCLEOTIDE SEQUENCE</scope>
    <source>
        <strain evidence="1">B245-2</strain>
    </source>
</reference>
<sequence length="97" mass="11334">MEQQQRNDILNLVKAILGYRTNVRDELLFRIIDSVVDELEKVKGVPFDFGNNEIVMYVVDMAVFRYQNLGGGTIPRNLEYRLRNLIVKYRKVGEVDV</sequence>
<name>A0AAW8TSE9_9ENTE</name>
<dbReference type="EMBL" id="JARQBI010000024">
    <property type="protein sequence ID" value="MDT2797416.1"/>
    <property type="molecule type" value="Genomic_DNA"/>
</dbReference>
<proteinExistence type="predicted"/>
<protein>
    <recommendedName>
        <fullName evidence="3">Phage gp6-like head-tail connector protein</fullName>
    </recommendedName>
</protein>
<dbReference type="AlphaFoldDB" id="A0AAW8TSE9"/>